<evidence type="ECO:0000259" key="1">
    <source>
        <dbReference type="Pfam" id="PF12680"/>
    </source>
</evidence>
<evidence type="ECO:0000313" key="3">
    <source>
        <dbReference type="Proteomes" id="UP000502996"/>
    </source>
</evidence>
<dbReference type="InterPro" id="IPR037401">
    <property type="entry name" value="SnoaL-like"/>
</dbReference>
<organism evidence="2 3">
    <name type="scientific">Nocardioides anomalus</name>
    <dbReference type="NCBI Taxonomy" id="2712223"/>
    <lineage>
        <taxon>Bacteria</taxon>
        <taxon>Bacillati</taxon>
        <taxon>Actinomycetota</taxon>
        <taxon>Actinomycetes</taxon>
        <taxon>Propionibacteriales</taxon>
        <taxon>Nocardioidaceae</taxon>
        <taxon>Nocardioides</taxon>
    </lineage>
</organism>
<dbReference type="Pfam" id="PF12680">
    <property type="entry name" value="SnoaL_2"/>
    <property type="match status" value="1"/>
</dbReference>
<evidence type="ECO:0000313" key="2">
    <source>
        <dbReference type="EMBL" id="QIG41763.1"/>
    </source>
</evidence>
<accession>A0A6G6W9D3</accession>
<sequence>MASTIALRRGVSRTARARWSAGTGTARRSPAARGRAPAWTPLLGHAQPAYVRGLLTAIERQAPAAEVAAFWHPDAEQVELPSLVRPLGHRRPWSEMLEAYAAGFLARQAYEVTDVLADGDRLAVRLRWTATAATAAGPIPAGAELVAHVAVSYELRDGLILRQSSYDCYEPLPTAC</sequence>
<name>A0A6G6W9D3_9ACTN</name>
<dbReference type="SUPFAM" id="SSF54427">
    <property type="entry name" value="NTF2-like"/>
    <property type="match status" value="1"/>
</dbReference>
<dbReference type="AlphaFoldDB" id="A0A6G6W9D3"/>
<dbReference type="KEGG" id="nano:G5V58_02300"/>
<dbReference type="Gene3D" id="3.10.450.50">
    <property type="match status" value="1"/>
</dbReference>
<proteinExistence type="predicted"/>
<reference evidence="2 3" key="1">
    <citation type="submission" date="2020-02" db="EMBL/GenBank/DDBJ databases">
        <title>Full genome sequence of Nocardioides sp. R-3366.</title>
        <authorList>
            <person name="Im W.-T."/>
        </authorList>
    </citation>
    <scope>NUCLEOTIDE SEQUENCE [LARGE SCALE GENOMIC DNA]</scope>
    <source>
        <strain evidence="2 3">R-3366</strain>
    </source>
</reference>
<gene>
    <name evidence="2" type="ORF">G5V58_02300</name>
</gene>
<keyword evidence="3" id="KW-1185">Reference proteome</keyword>
<feature type="domain" description="SnoaL-like" evidence="1">
    <location>
        <begin position="51"/>
        <end position="162"/>
    </location>
</feature>
<dbReference type="InterPro" id="IPR032710">
    <property type="entry name" value="NTF2-like_dom_sf"/>
</dbReference>
<dbReference type="Proteomes" id="UP000502996">
    <property type="component" value="Chromosome"/>
</dbReference>
<protein>
    <submittedName>
        <fullName evidence="2">Nuclear transport factor 2 family protein</fullName>
    </submittedName>
</protein>
<dbReference type="EMBL" id="CP049257">
    <property type="protein sequence ID" value="QIG41763.1"/>
    <property type="molecule type" value="Genomic_DNA"/>
</dbReference>